<evidence type="ECO:0000313" key="3">
    <source>
        <dbReference type="Proteomes" id="UP000011535"/>
    </source>
</evidence>
<dbReference type="AlphaFoldDB" id="M0H0R2"/>
<keyword evidence="1" id="KW-0472">Membrane</keyword>
<feature type="transmembrane region" description="Helical" evidence="1">
    <location>
        <begin position="22"/>
        <end position="39"/>
    </location>
</feature>
<name>M0H0R2_HALL2</name>
<keyword evidence="1" id="KW-0812">Transmembrane</keyword>
<gene>
    <name evidence="2" type="ORF">C456_03341</name>
</gene>
<accession>M0H0R2</accession>
<evidence type="ECO:0000256" key="1">
    <source>
        <dbReference type="SAM" id="Phobius"/>
    </source>
</evidence>
<dbReference type="Proteomes" id="UP000011535">
    <property type="component" value="Unassembled WGS sequence"/>
</dbReference>
<organism evidence="2 3">
    <name type="scientific">Haloferax lucentense (strain DSM 14919 / JCM 9276 / NCIMB 13854 / Aa 2.2)</name>
    <name type="common">Haloferax alicantei</name>
    <dbReference type="NCBI Taxonomy" id="1230452"/>
    <lineage>
        <taxon>Archaea</taxon>
        <taxon>Methanobacteriati</taxon>
        <taxon>Methanobacteriota</taxon>
        <taxon>Stenosarchaea group</taxon>
        <taxon>Halobacteria</taxon>
        <taxon>Halobacteriales</taxon>
        <taxon>Haloferacaceae</taxon>
        <taxon>Haloferax</taxon>
    </lineage>
</organism>
<proteinExistence type="predicted"/>
<reference evidence="2 3" key="1">
    <citation type="journal article" date="2014" name="PLoS Genet.">
        <title>Phylogenetically driven sequencing of extremely halophilic archaea reveals strategies for static and dynamic osmo-response.</title>
        <authorList>
            <person name="Becker E.A."/>
            <person name="Seitzer P.M."/>
            <person name="Tritt A."/>
            <person name="Larsen D."/>
            <person name="Krusor M."/>
            <person name="Yao A.I."/>
            <person name="Wu D."/>
            <person name="Madern D."/>
            <person name="Eisen J.A."/>
            <person name="Darling A.E."/>
            <person name="Facciotti M.T."/>
        </authorList>
    </citation>
    <scope>NUCLEOTIDE SEQUENCE [LARGE SCALE GENOMIC DNA]</scope>
    <source>
        <strain evidence="3">DSM 14919 / CCM 7023 / CIP 107410 / JCM 9276 / NCIMB 13854 / Aa 2.2</strain>
    </source>
</reference>
<sequence>MVCKKLFCDPFSLPFVNFAPQLYFPLVESLFPLIVTFLLKSFLNNTNSLVYDFNHFLSLLSFCHLKQNSALNRI</sequence>
<comment type="caution">
    <text evidence="2">The sequence shown here is derived from an EMBL/GenBank/DDBJ whole genome shotgun (WGS) entry which is preliminary data.</text>
</comment>
<evidence type="ECO:0000313" key="2">
    <source>
        <dbReference type="EMBL" id="ELZ76689.1"/>
    </source>
</evidence>
<dbReference type="EMBL" id="AOLH01000006">
    <property type="protein sequence ID" value="ELZ76689.1"/>
    <property type="molecule type" value="Genomic_DNA"/>
</dbReference>
<keyword evidence="1" id="KW-1133">Transmembrane helix</keyword>
<protein>
    <submittedName>
        <fullName evidence="2">Uncharacterized protein</fullName>
    </submittedName>
</protein>